<dbReference type="PRINTS" id="PR00081">
    <property type="entry name" value="GDHRDH"/>
</dbReference>
<evidence type="ECO:0000313" key="5">
    <source>
        <dbReference type="Proteomes" id="UP000290975"/>
    </source>
</evidence>
<dbReference type="CDD" id="cd05233">
    <property type="entry name" value="SDR_c"/>
    <property type="match status" value="1"/>
</dbReference>
<dbReference type="AlphaFoldDB" id="A0A401IZL7"/>
<comment type="catalytic activity">
    <reaction evidence="3">
        <text>2,5-dichlorocyclohexa-2,5-dien-1,4-diol + NAD(+) = 2,5-dichlorohydroquinone + NADH + H(+)</text>
        <dbReference type="Rhea" id="RHEA:15741"/>
        <dbReference type="ChEBI" id="CHEBI:15378"/>
        <dbReference type="ChEBI" id="CHEBI:27545"/>
        <dbReference type="ChEBI" id="CHEBI:28975"/>
        <dbReference type="ChEBI" id="CHEBI:57540"/>
        <dbReference type="ChEBI" id="CHEBI:57945"/>
    </reaction>
</comment>
<dbReference type="InterPro" id="IPR036291">
    <property type="entry name" value="NAD(P)-bd_dom_sf"/>
</dbReference>
<accession>A0A401IZL7</accession>
<dbReference type="EMBL" id="BBQY01000001">
    <property type="protein sequence ID" value="GBH29829.1"/>
    <property type="molecule type" value="Genomic_DNA"/>
</dbReference>
<keyword evidence="5" id="KW-1185">Reference proteome</keyword>
<evidence type="ECO:0000256" key="1">
    <source>
        <dbReference type="ARBA" id="ARBA00006484"/>
    </source>
</evidence>
<comment type="caution">
    <text evidence="4">The sequence shown here is derived from an EMBL/GenBank/DDBJ whole genome shotgun (WGS) entry which is preliminary data.</text>
</comment>
<gene>
    <name evidence="4" type="ORF">MBESOW_P1083</name>
</gene>
<reference evidence="4 5" key="1">
    <citation type="submission" date="2014-12" db="EMBL/GenBank/DDBJ databases">
        <title>Whole genome sequencing of Sphingobium xenophagum OW59.</title>
        <authorList>
            <person name="Ohta Y."/>
            <person name="Nishi S."/>
            <person name="Hatada Y."/>
        </authorList>
    </citation>
    <scope>NUCLEOTIDE SEQUENCE [LARGE SCALE GENOMIC DNA]</scope>
    <source>
        <strain evidence="4 5">OW59</strain>
    </source>
</reference>
<evidence type="ECO:0000256" key="3">
    <source>
        <dbReference type="ARBA" id="ARBA00051383"/>
    </source>
</evidence>
<comment type="similarity">
    <text evidence="1">Belongs to the short-chain dehydrogenases/reductases (SDR) family.</text>
</comment>
<keyword evidence="2" id="KW-0560">Oxidoreductase</keyword>
<dbReference type="InterPro" id="IPR002347">
    <property type="entry name" value="SDR_fam"/>
</dbReference>
<evidence type="ECO:0000313" key="4">
    <source>
        <dbReference type="EMBL" id="GBH29829.1"/>
    </source>
</evidence>
<dbReference type="Gene3D" id="3.40.50.720">
    <property type="entry name" value="NAD(P)-binding Rossmann-like Domain"/>
    <property type="match status" value="1"/>
</dbReference>
<organism evidence="4 5">
    <name type="scientific">Sphingobium xenophagum</name>
    <dbReference type="NCBI Taxonomy" id="121428"/>
    <lineage>
        <taxon>Bacteria</taxon>
        <taxon>Pseudomonadati</taxon>
        <taxon>Pseudomonadota</taxon>
        <taxon>Alphaproteobacteria</taxon>
        <taxon>Sphingomonadales</taxon>
        <taxon>Sphingomonadaceae</taxon>
        <taxon>Sphingobium</taxon>
    </lineage>
</organism>
<proteinExistence type="inferred from homology"/>
<dbReference type="SUPFAM" id="SSF51735">
    <property type="entry name" value="NAD(P)-binding Rossmann-fold domains"/>
    <property type="match status" value="1"/>
</dbReference>
<dbReference type="STRING" id="1192759.GCA_000277525_00853"/>
<dbReference type="PRINTS" id="PR00080">
    <property type="entry name" value="SDRFAMILY"/>
</dbReference>
<evidence type="ECO:0000256" key="2">
    <source>
        <dbReference type="ARBA" id="ARBA00023002"/>
    </source>
</evidence>
<dbReference type="PANTHER" id="PTHR42760:SF115">
    <property type="entry name" value="3-OXOACYL-[ACYL-CARRIER-PROTEIN] REDUCTASE FABG"/>
    <property type="match status" value="1"/>
</dbReference>
<dbReference type="Pfam" id="PF13561">
    <property type="entry name" value="adh_short_C2"/>
    <property type="match status" value="1"/>
</dbReference>
<dbReference type="FunFam" id="3.40.50.720:FF:000084">
    <property type="entry name" value="Short-chain dehydrogenase reductase"/>
    <property type="match status" value="1"/>
</dbReference>
<dbReference type="PANTHER" id="PTHR42760">
    <property type="entry name" value="SHORT-CHAIN DEHYDROGENASES/REDUCTASES FAMILY MEMBER"/>
    <property type="match status" value="1"/>
</dbReference>
<protein>
    <submittedName>
        <fullName evidence="4">Gluconate 5-dehydrogenase</fullName>
    </submittedName>
</protein>
<sequence length="269" mass="27658">MAEVIMTDWKPGFAAAQFRLDGKRALITGGRGALAEAMAATLADLGCAVALASRTEADCADLAAGIADRFGVPAAGLACNIADEASVEATIAGTVERLGGLDILINNAGASWWGLPQDIPLKGWQKVMDVNVTGTFLACRHAARHMIAQGGGAIVNIASVGAFLSYQPDAGQVVPYTTSKAAIVHLTSDLAAQWAGHNIRVNAIAPGSIETGMTETLDPAIQEKTRAGILMRRFGRPDEVAGTLALLASDAGSFITGQTFLVDGGQSLA</sequence>
<name>A0A401IZL7_SPHXE</name>
<dbReference type="GO" id="GO:0016616">
    <property type="term" value="F:oxidoreductase activity, acting on the CH-OH group of donors, NAD or NADP as acceptor"/>
    <property type="evidence" value="ECO:0007669"/>
    <property type="project" value="TreeGrafter"/>
</dbReference>
<dbReference type="Proteomes" id="UP000290975">
    <property type="component" value="Unassembled WGS sequence"/>
</dbReference>